<evidence type="ECO:0000313" key="3">
    <source>
        <dbReference type="Proteomes" id="UP001234989"/>
    </source>
</evidence>
<evidence type="ECO:0000256" key="1">
    <source>
        <dbReference type="SAM" id="SignalP"/>
    </source>
</evidence>
<reference evidence="2" key="1">
    <citation type="submission" date="2023-08" db="EMBL/GenBank/DDBJ databases">
        <title>A de novo genome assembly of Solanum verrucosum Schlechtendal, a Mexican diploid species geographically isolated from the other diploid A-genome species in potato relatives.</title>
        <authorList>
            <person name="Hosaka K."/>
        </authorList>
    </citation>
    <scope>NUCLEOTIDE SEQUENCE</scope>
    <source>
        <tissue evidence="2">Young leaves</tissue>
    </source>
</reference>
<dbReference type="Proteomes" id="UP001234989">
    <property type="component" value="Chromosome 5"/>
</dbReference>
<proteinExistence type="predicted"/>
<gene>
    <name evidence="2" type="ORF">MTR67_023388</name>
</gene>
<protein>
    <recommendedName>
        <fullName evidence="4">Integrase zinc-binding domain-containing protein</fullName>
    </recommendedName>
</protein>
<organism evidence="2 3">
    <name type="scientific">Solanum verrucosum</name>
    <dbReference type="NCBI Taxonomy" id="315347"/>
    <lineage>
        <taxon>Eukaryota</taxon>
        <taxon>Viridiplantae</taxon>
        <taxon>Streptophyta</taxon>
        <taxon>Embryophyta</taxon>
        <taxon>Tracheophyta</taxon>
        <taxon>Spermatophyta</taxon>
        <taxon>Magnoliopsida</taxon>
        <taxon>eudicotyledons</taxon>
        <taxon>Gunneridae</taxon>
        <taxon>Pentapetalae</taxon>
        <taxon>asterids</taxon>
        <taxon>lamiids</taxon>
        <taxon>Solanales</taxon>
        <taxon>Solanaceae</taxon>
        <taxon>Solanoideae</taxon>
        <taxon>Solaneae</taxon>
        <taxon>Solanum</taxon>
    </lineage>
</organism>
<feature type="signal peptide" evidence="1">
    <location>
        <begin position="1"/>
        <end position="20"/>
    </location>
</feature>
<accession>A0AAF0QX03</accession>
<keyword evidence="3" id="KW-1185">Reference proteome</keyword>
<feature type="chain" id="PRO_5042048091" description="Integrase zinc-binding domain-containing protein" evidence="1">
    <location>
        <begin position="21"/>
        <end position="117"/>
    </location>
</feature>
<dbReference type="AlphaFoldDB" id="A0AAF0QX03"/>
<keyword evidence="1" id="KW-0732">Signal</keyword>
<dbReference type="EMBL" id="CP133616">
    <property type="protein sequence ID" value="WMV30003.1"/>
    <property type="molecule type" value="Genomic_DNA"/>
</dbReference>
<evidence type="ECO:0008006" key="4">
    <source>
        <dbReference type="Google" id="ProtNLM"/>
    </source>
</evidence>
<sequence>MRRRSWFVMLARLGVQLVDSTKGGVMIHHGSESSFVVNVKSKQHLYPILMEWKESVLNKSVKAFSQDGDGVVLYQRRICGPDVDGLREKILEEAHGSPYSIHSRATKMYRDLREVYW</sequence>
<name>A0AAF0QX03_SOLVR</name>
<dbReference type="Gene3D" id="1.10.340.70">
    <property type="match status" value="1"/>
</dbReference>
<evidence type="ECO:0000313" key="2">
    <source>
        <dbReference type="EMBL" id="WMV30003.1"/>
    </source>
</evidence>